<name>A0ABY8BHJ6_9BURK</name>
<keyword evidence="1" id="KW-0732">Signal</keyword>
<evidence type="ECO:0000259" key="2">
    <source>
        <dbReference type="Pfam" id="PF07589"/>
    </source>
</evidence>
<dbReference type="Pfam" id="PF07589">
    <property type="entry name" value="PEP-CTERM"/>
    <property type="match status" value="1"/>
</dbReference>
<feature type="domain" description="Ice-binding protein C-terminal" evidence="2">
    <location>
        <begin position="241"/>
        <end position="265"/>
    </location>
</feature>
<gene>
    <name evidence="3" type="ORF">PX653_11365</name>
</gene>
<evidence type="ECO:0000313" key="3">
    <source>
        <dbReference type="EMBL" id="WEF35320.1"/>
    </source>
</evidence>
<accession>A0ABY8BHJ6</accession>
<keyword evidence="4" id="KW-1185">Reference proteome</keyword>
<protein>
    <submittedName>
        <fullName evidence="3">PEP-CTERM sorting domain-containing protein</fullName>
    </submittedName>
</protein>
<dbReference type="RefSeq" id="WP_277417984.1">
    <property type="nucleotide sequence ID" value="NZ_CP119083.1"/>
</dbReference>
<proteinExistence type="predicted"/>
<feature type="signal peptide" evidence="1">
    <location>
        <begin position="1"/>
        <end position="24"/>
    </location>
</feature>
<reference evidence="3 4" key="1">
    <citation type="submission" date="2023-02" db="EMBL/GenBank/DDBJ databases">
        <title>Gemone sequence of Telluria chitinolytica ACM 3522T.</title>
        <authorList>
            <person name="Frediansyah A."/>
            <person name="Miess H."/>
            <person name="Gross H."/>
        </authorList>
    </citation>
    <scope>NUCLEOTIDE SEQUENCE [LARGE SCALE GENOMIC DNA]</scope>
    <source>
        <strain evidence="3 4">ACM 3522</strain>
    </source>
</reference>
<evidence type="ECO:0000313" key="4">
    <source>
        <dbReference type="Proteomes" id="UP001216510"/>
    </source>
</evidence>
<sequence length="266" mass="27367">MKRTIAARAAASLLLGILAGVANAGTNHISQGGLTWTLVDLDLADGVAPSLQFLPPEIDLARIYMSAFAGGTRYEHTALPHGGDPLVAELDYSPAARVAARIDGREDPATLVLSVDSMATLEPNGAGTTAWLSGGALPFVLSANTGVTFHSTVLLRGARGDEPGIYDAWLASATMTVTLDRPDPGQSVFTHYTTVALSPSPGDLLVIDATRMLTVDYSNRTASSLAGDVTLTAVSLSGIAPVPEPGSLPLALAGLAVLGWAGRRRG</sequence>
<evidence type="ECO:0000256" key="1">
    <source>
        <dbReference type="SAM" id="SignalP"/>
    </source>
</evidence>
<feature type="chain" id="PRO_5046369442" evidence="1">
    <location>
        <begin position="25"/>
        <end position="266"/>
    </location>
</feature>
<organism evidence="3 4">
    <name type="scientific">Pseudoduganella chitinolytica</name>
    <dbReference type="NCBI Taxonomy" id="34070"/>
    <lineage>
        <taxon>Bacteria</taxon>
        <taxon>Pseudomonadati</taxon>
        <taxon>Pseudomonadota</taxon>
        <taxon>Betaproteobacteria</taxon>
        <taxon>Burkholderiales</taxon>
        <taxon>Oxalobacteraceae</taxon>
        <taxon>Telluria group</taxon>
        <taxon>Pseudoduganella</taxon>
    </lineage>
</organism>
<dbReference type="EMBL" id="CP119083">
    <property type="protein sequence ID" value="WEF35320.1"/>
    <property type="molecule type" value="Genomic_DNA"/>
</dbReference>
<dbReference type="Proteomes" id="UP001216510">
    <property type="component" value="Chromosome"/>
</dbReference>
<dbReference type="InterPro" id="IPR013424">
    <property type="entry name" value="Ice-binding_C"/>
</dbReference>